<dbReference type="EMBL" id="JBHSFV010000012">
    <property type="protein sequence ID" value="MFC4635697.1"/>
    <property type="molecule type" value="Genomic_DNA"/>
</dbReference>
<protein>
    <recommendedName>
        <fullName evidence="3">DUF4235 domain-containing protein</fullName>
    </recommendedName>
</protein>
<dbReference type="RefSeq" id="WP_379981181.1">
    <property type="nucleotide sequence ID" value="NZ_JBHSFV010000012.1"/>
</dbReference>
<comment type="caution">
    <text evidence="1">The sequence shown here is derived from an EMBL/GenBank/DDBJ whole genome shotgun (WGS) entry which is preliminary data.</text>
</comment>
<proteinExistence type="predicted"/>
<sequence>MTTNKKMLIITGAGLAIGLAEALLYYNLGRNSDTKEGFKFGIPKGEELGKTLGIVLVTSLATALLSSGVENLLNNNELQIA</sequence>
<gene>
    <name evidence="1" type="ORF">ACFO3O_17430</name>
</gene>
<name>A0ABV9I0P5_9FLAO</name>
<keyword evidence="2" id="KW-1185">Reference proteome</keyword>
<organism evidence="1 2">
    <name type="scientific">Dokdonia ponticola</name>
    <dbReference type="NCBI Taxonomy" id="2041041"/>
    <lineage>
        <taxon>Bacteria</taxon>
        <taxon>Pseudomonadati</taxon>
        <taxon>Bacteroidota</taxon>
        <taxon>Flavobacteriia</taxon>
        <taxon>Flavobacteriales</taxon>
        <taxon>Flavobacteriaceae</taxon>
        <taxon>Dokdonia</taxon>
    </lineage>
</organism>
<evidence type="ECO:0008006" key="3">
    <source>
        <dbReference type="Google" id="ProtNLM"/>
    </source>
</evidence>
<evidence type="ECO:0000313" key="2">
    <source>
        <dbReference type="Proteomes" id="UP001596043"/>
    </source>
</evidence>
<evidence type="ECO:0000313" key="1">
    <source>
        <dbReference type="EMBL" id="MFC4635697.1"/>
    </source>
</evidence>
<dbReference type="Proteomes" id="UP001596043">
    <property type="component" value="Unassembled WGS sequence"/>
</dbReference>
<accession>A0ABV9I0P5</accession>
<reference evidence="2" key="1">
    <citation type="journal article" date="2019" name="Int. J. Syst. Evol. Microbiol.">
        <title>The Global Catalogue of Microorganisms (GCM) 10K type strain sequencing project: providing services to taxonomists for standard genome sequencing and annotation.</title>
        <authorList>
            <consortium name="The Broad Institute Genomics Platform"/>
            <consortium name="The Broad Institute Genome Sequencing Center for Infectious Disease"/>
            <person name="Wu L."/>
            <person name="Ma J."/>
        </authorList>
    </citation>
    <scope>NUCLEOTIDE SEQUENCE [LARGE SCALE GENOMIC DNA]</scope>
    <source>
        <strain evidence="2">YJ-61-S</strain>
    </source>
</reference>